<keyword evidence="5 11" id="KW-0479">Metal-binding</keyword>
<feature type="site" description="ATP" evidence="11">
    <location>
        <position position="36"/>
    </location>
</feature>
<dbReference type="RefSeq" id="WP_104923910.1">
    <property type="nucleotide sequence ID" value="NZ_CP019062.1"/>
</dbReference>
<keyword evidence="2 11" id="KW-0723">Serine/threonine-protein kinase</keyword>
<keyword evidence="9 11" id="KW-0460">Magnesium</keyword>
<reference evidence="14" key="1">
    <citation type="submission" date="2017-01" db="EMBL/GenBank/DDBJ databases">
        <title>Genome sequence of Rouxiella sp. ERMR1:05.</title>
        <authorList>
            <person name="Kumar R."/>
            <person name="Singh D."/>
            <person name="Kumar S."/>
        </authorList>
    </citation>
    <scope>NUCLEOTIDE SEQUENCE [LARGE SCALE GENOMIC DNA]</scope>
    <source>
        <strain evidence="14">ERMR1:05</strain>
    </source>
</reference>
<evidence type="ECO:0000256" key="3">
    <source>
        <dbReference type="ARBA" id="ARBA00022553"/>
    </source>
</evidence>
<dbReference type="Gene3D" id="1.20.1270.170">
    <property type="match status" value="1"/>
</dbReference>
<dbReference type="AlphaFoldDB" id="A0A2L1UUD8"/>
<gene>
    <name evidence="11" type="primary">srkA</name>
    <name evidence="13" type="ORF">BV494_16925</name>
</gene>
<dbReference type="EC" id="2.7.11.1" evidence="11"/>
<sequence length="328" mass="38193">MNNSAFNFQALSPDLILDALESVGLIAESGLTALNSYENRVYQFLGEDRKRYVVKFYRPERWSEEQIYEEHRFSLDMAEAEIPAVAPLSINNDTLHRHQGYLFTLFPSVGGRQYEIDNLDQLEWVGRFLGRIHQIGSQSQFNVRPTIGLDEYLTQPREVLAQCSLIPVSLREPFLSVTDNLISTTQEFWHTDWQPLRLHGDCHPGNILWRDGPLFVDMDDARTGPAVQDLWMLLHGEQSEQRIQLDILLEAYEEFADFDSSELALIEPLRAMRMVYYLAWVAKRWGDPAFPKSFPWMQDEDFWRSQIAAFTEQIKKLQAPPLQLMPMY</sequence>
<evidence type="ECO:0000259" key="12">
    <source>
        <dbReference type="Pfam" id="PF01636"/>
    </source>
</evidence>
<evidence type="ECO:0000256" key="7">
    <source>
        <dbReference type="ARBA" id="ARBA00022777"/>
    </source>
</evidence>
<dbReference type="HAMAP" id="MF_01497">
    <property type="entry name" value="SrkA_kinase"/>
    <property type="match status" value="1"/>
</dbReference>
<dbReference type="Gene3D" id="1.10.510.10">
    <property type="entry name" value="Transferase(Phosphotransferase) domain 1"/>
    <property type="match status" value="1"/>
</dbReference>
<dbReference type="PANTHER" id="PTHR39573:SF1">
    <property type="entry name" value="STRESS RESPONSE KINASE A"/>
    <property type="match status" value="1"/>
</dbReference>
<evidence type="ECO:0000256" key="1">
    <source>
        <dbReference type="ARBA" id="ARBA00022490"/>
    </source>
</evidence>
<dbReference type="Gene3D" id="3.30.200.70">
    <property type="match status" value="1"/>
</dbReference>
<evidence type="ECO:0000256" key="5">
    <source>
        <dbReference type="ARBA" id="ARBA00022723"/>
    </source>
</evidence>
<dbReference type="KEGG" id="rox:BV494_16925"/>
<feature type="active site" evidence="11">
    <location>
        <position position="217"/>
    </location>
</feature>
<evidence type="ECO:0000313" key="14">
    <source>
        <dbReference type="Proteomes" id="UP000239197"/>
    </source>
</evidence>
<keyword evidence="3 11" id="KW-0597">Phosphoprotein</keyword>
<dbReference type="GO" id="GO:0005524">
    <property type="term" value="F:ATP binding"/>
    <property type="evidence" value="ECO:0007669"/>
    <property type="project" value="UniProtKB-UniRule"/>
</dbReference>
<dbReference type="InterPro" id="IPR002575">
    <property type="entry name" value="Aminoglycoside_PTrfase"/>
</dbReference>
<dbReference type="EMBL" id="CP019062">
    <property type="protein sequence ID" value="AVF36507.1"/>
    <property type="molecule type" value="Genomic_DNA"/>
</dbReference>
<dbReference type="Pfam" id="PF01636">
    <property type="entry name" value="APH"/>
    <property type="match status" value="1"/>
</dbReference>
<dbReference type="InterPro" id="IPR011009">
    <property type="entry name" value="Kinase-like_dom_sf"/>
</dbReference>
<comment type="subcellular location">
    <subcellularLocation>
        <location evidence="11">Cytoplasm</location>
    </subcellularLocation>
</comment>
<keyword evidence="6 11" id="KW-0547">Nucleotide-binding</keyword>
<evidence type="ECO:0000256" key="6">
    <source>
        <dbReference type="ARBA" id="ARBA00022741"/>
    </source>
</evidence>
<keyword evidence="8 11" id="KW-0067">ATP-binding</keyword>
<evidence type="ECO:0000256" key="11">
    <source>
        <dbReference type="HAMAP-Rule" id="MF_01497"/>
    </source>
</evidence>
<dbReference type="NCBIfam" id="NF008738">
    <property type="entry name" value="PRK11768.1"/>
    <property type="match status" value="1"/>
</dbReference>
<comment type="cofactor">
    <cofactor evidence="11">
        <name>Mg(2+)</name>
        <dbReference type="ChEBI" id="CHEBI:18420"/>
    </cofactor>
</comment>
<proteinExistence type="inferred from homology"/>
<evidence type="ECO:0000256" key="9">
    <source>
        <dbReference type="ARBA" id="ARBA00022842"/>
    </source>
</evidence>
<evidence type="ECO:0000256" key="4">
    <source>
        <dbReference type="ARBA" id="ARBA00022679"/>
    </source>
</evidence>
<dbReference type="OrthoDB" id="5392197at2"/>
<keyword evidence="7 11" id="KW-0418">Kinase</keyword>
<evidence type="ECO:0000256" key="2">
    <source>
        <dbReference type="ARBA" id="ARBA00022527"/>
    </source>
</evidence>
<evidence type="ECO:0000313" key="13">
    <source>
        <dbReference type="EMBL" id="AVF36507.1"/>
    </source>
</evidence>
<feature type="active site" description="Proton acceptor" evidence="11">
    <location>
        <position position="201"/>
    </location>
</feature>
<protein>
    <recommendedName>
        <fullName evidence="11">Stress response kinase A</fullName>
        <ecNumber evidence="11">2.7.11.1</ecNumber>
    </recommendedName>
    <alternativeName>
        <fullName evidence="11">Serine/threonine-protein kinase SrkA</fullName>
    </alternativeName>
</protein>
<name>A0A2L1UUD8_9GAMM</name>
<comment type="catalytic activity">
    <reaction evidence="11">
        <text>L-threonyl-[protein] + ATP = O-phospho-L-threonyl-[protein] + ADP + H(+)</text>
        <dbReference type="Rhea" id="RHEA:46608"/>
        <dbReference type="Rhea" id="RHEA-COMP:11060"/>
        <dbReference type="Rhea" id="RHEA-COMP:11605"/>
        <dbReference type="ChEBI" id="CHEBI:15378"/>
        <dbReference type="ChEBI" id="CHEBI:30013"/>
        <dbReference type="ChEBI" id="CHEBI:30616"/>
        <dbReference type="ChEBI" id="CHEBI:61977"/>
        <dbReference type="ChEBI" id="CHEBI:456216"/>
        <dbReference type="EC" id="2.7.11.1"/>
    </reaction>
</comment>
<keyword evidence="1 11" id="KW-0963">Cytoplasm</keyword>
<dbReference type="GO" id="GO:0000287">
    <property type="term" value="F:magnesium ion binding"/>
    <property type="evidence" value="ECO:0007669"/>
    <property type="project" value="UniProtKB-UniRule"/>
</dbReference>
<comment type="catalytic activity">
    <reaction evidence="11">
        <text>L-seryl-[protein] + ATP = O-phospho-L-seryl-[protein] + ADP + H(+)</text>
        <dbReference type="Rhea" id="RHEA:17989"/>
        <dbReference type="Rhea" id="RHEA-COMP:9863"/>
        <dbReference type="Rhea" id="RHEA-COMP:11604"/>
        <dbReference type="ChEBI" id="CHEBI:15378"/>
        <dbReference type="ChEBI" id="CHEBI:29999"/>
        <dbReference type="ChEBI" id="CHEBI:30616"/>
        <dbReference type="ChEBI" id="CHEBI:83421"/>
        <dbReference type="ChEBI" id="CHEBI:456216"/>
        <dbReference type="EC" id="2.7.11.1"/>
    </reaction>
</comment>
<comment type="similarity">
    <text evidence="11">Belongs to the SrkA/RdoA protein kinase family.</text>
</comment>
<dbReference type="InterPro" id="IPR032882">
    <property type="entry name" value="SrkA/RdoA"/>
</dbReference>
<dbReference type="PANTHER" id="PTHR39573">
    <property type="entry name" value="STRESS RESPONSE KINASE A"/>
    <property type="match status" value="1"/>
</dbReference>
<keyword evidence="10 11" id="KW-0346">Stress response</keyword>
<evidence type="ECO:0000256" key="8">
    <source>
        <dbReference type="ARBA" id="ARBA00022840"/>
    </source>
</evidence>
<keyword evidence="14" id="KW-1185">Reference proteome</keyword>
<dbReference type="SUPFAM" id="SSF56112">
    <property type="entry name" value="Protein kinase-like (PK-like)"/>
    <property type="match status" value="1"/>
</dbReference>
<accession>A0A2L1UUD8</accession>
<comment type="function">
    <text evidence="11">A protein kinase that phosphorylates Ser and Thr residues. Probably acts to suppress the effects of stress linked to accumulation of reactive oxygen species. Probably involved in the extracytoplasmic stress response.</text>
</comment>
<organism evidence="13 14">
    <name type="scientific">Rahnella sikkimica</name>
    <dbReference type="NCBI Taxonomy" id="1805933"/>
    <lineage>
        <taxon>Bacteria</taxon>
        <taxon>Pseudomonadati</taxon>
        <taxon>Pseudomonadota</taxon>
        <taxon>Gammaproteobacteria</taxon>
        <taxon>Enterobacterales</taxon>
        <taxon>Yersiniaceae</taxon>
        <taxon>Rahnella</taxon>
    </lineage>
</organism>
<feature type="domain" description="Aminoglycoside phosphotransferase" evidence="12">
    <location>
        <begin position="32"/>
        <end position="257"/>
    </location>
</feature>
<comment type="subunit">
    <text evidence="11">Monomer.</text>
</comment>
<dbReference type="GO" id="GO:0106310">
    <property type="term" value="F:protein serine kinase activity"/>
    <property type="evidence" value="ECO:0007669"/>
    <property type="project" value="RHEA"/>
</dbReference>
<keyword evidence="4 11" id="KW-0808">Transferase</keyword>
<dbReference type="GO" id="GO:0004674">
    <property type="term" value="F:protein serine/threonine kinase activity"/>
    <property type="evidence" value="ECO:0007669"/>
    <property type="project" value="UniProtKB-UniRule"/>
</dbReference>
<dbReference type="GO" id="GO:0005737">
    <property type="term" value="C:cytoplasm"/>
    <property type="evidence" value="ECO:0007669"/>
    <property type="project" value="UniProtKB-SubCell"/>
</dbReference>
<feature type="binding site" evidence="11">
    <location>
        <position position="217"/>
    </location>
    <ligand>
        <name>Mg(2+)</name>
        <dbReference type="ChEBI" id="CHEBI:18420"/>
    </ligand>
</feature>
<dbReference type="Proteomes" id="UP000239197">
    <property type="component" value="Chromosome"/>
</dbReference>
<evidence type="ECO:0000256" key="10">
    <source>
        <dbReference type="ARBA" id="ARBA00023016"/>
    </source>
</evidence>
<feature type="binding site" evidence="11">
    <location>
        <position position="206"/>
    </location>
    <ligand>
        <name>Mg(2+)</name>
        <dbReference type="ChEBI" id="CHEBI:18420"/>
    </ligand>
</feature>